<dbReference type="FunFam" id="1.20.1310.10:FF:000001">
    <property type="entry name" value="Cullin 3"/>
    <property type="match status" value="1"/>
</dbReference>
<dbReference type="InterPro" id="IPR016157">
    <property type="entry name" value="Cullin_CS"/>
</dbReference>
<dbReference type="InterPro" id="IPR001373">
    <property type="entry name" value="Cullin_N"/>
</dbReference>
<dbReference type="Gene3D" id="3.30.230.130">
    <property type="entry name" value="Cullin, Chain C, Domain 2"/>
    <property type="match status" value="1"/>
</dbReference>
<gene>
    <name evidence="6" type="ORF">NQ315_011948</name>
</gene>
<dbReference type="SUPFAM" id="SSF74788">
    <property type="entry name" value="Cullin repeat-like"/>
    <property type="match status" value="1"/>
</dbReference>
<dbReference type="PANTHER" id="PTHR11932">
    <property type="entry name" value="CULLIN"/>
    <property type="match status" value="1"/>
</dbReference>
<comment type="similarity">
    <text evidence="1 3 4">Belongs to the cullin family.</text>
</comment>
<dbReference type="InterPro" id="IPR016158">
    <property type="entry name" value="Cullin_homology"/>
</dbReference>
<dbReference type="FunFam" id="1.20.1310.10:FF:000003">
    <property type="entry name" value="Cullin 4A"/>
    <property type="match status" value="1"/>
</dbReference>
<dbReference type="InterPro" id="IPR036390">
    <property type="entry name" value="WH_DNA-bd_sf"/>
</dbReference>
<dbReference type="FunFam" id="1.10.10.10:FF:000050">
    <property type="entry name" value="Cullin 4B"/>
    <property type="match status" value="1"/>
</dbReference>
<evidence type="ECO:0000256" key="2">
    <source>
        <dbReference type="ARBA" id="ARBA00022843"/>
    </source>
</evidence>
<dbReference type="PROSITE" id="PS50069">
    <property type="entry name" value="CULLIN_2"/>
    <property type="match status" value="1"/>
</dbReference>
<evidence type="ECO:0000256" key="3">
    <source>
        <dbReference type="PROSITE-ProRule" id="PRU00330"/>
    </source>
</evidence>
<dbReference type="Pfam" id="PF10557">
    <property type="entry name" value="Cullin_Nedd8"/>
    <property type="match status" value="1"/>
</dbReference>
<dbReference type="Proteomes" id="UP001159042">
    <property type="component" value="Unassembled WGS sequence"/>
</dbReference>
<evidence type="ECO:0000256" key="1">
    <source>
        <dbReference type="ARBA" id="ARBA00006019"/>
    </source>
</evidence>
<dbReference type="FunFam" id="3.30.230.130:FF:000001">
    <property type="entry name" value="Cullin 4A"/>
    <property type="match status" value="1"/>
</dbReference>
<dbReference type="InterPro" id="IPR036388">
    <property type="entry name" value="WH-like_DNA-bd_sf"/>
</dbReference>
<dbReference type="SUPFAM" id="SSF46785">
    <property type="entry name" value="Winged helix' DNA-binding domain"/>
    <property type="match status" value="1"/>
</dbReference>
<dbReference type="InterPro" id="IPR019559">
    <property type="entry name" value="Cullin_neddylation_domain"/>
</dbReference>
<evidence type="ECO:0000313" key="7">
    <source>
        <dbReference type="Proteomes" id="UP001159042"/>
    </source>
</evidence>
<dbReference type="SMART" id="SM00182">
    <property type="entry name" value="CULLIN"/>
    <property type="match status" value="1"/>
</dbReference>
<dbReference type="AlphaFoldDB" id="A0AAV8W2B4"/>
<dbReference type="GO" id="GO:0031625">
    <property type="term" value="F:ubiquitin protein ligase binding"/>
    <property type="evidence" value="ECO:0007669"/>
    <property type="project" value="InterPro"/>
</dbReference>
<dbReference type="InterPro" id="IPR036317">
    <property type="entry name" value="Cullin_homology_sf"/>
</dbReference>
<evidence type="ECO:0000256" key="4">
    <source>
        <dbReference type="RuleBase" id="RU003829"/>
    </source>
</evidence>
<dbReference type="Pfam" id="PF00888">
    <property type="entry name" value="Cullin"/>
    <property type="match status" value="1"/>
</dbReference>
<keyword evidence="2" id="KW-0832">Ubl conjugation</keyword>
<reference evidence="6 7" key="1">
    <citation type="journal article" date="2023" name="Insect Mol. Biol.">
        <title>Genome sequencing provides insights into the evolution of gene families encoding plant cell wall-degrading enzymes in longhorned beetles.</title>
        <authorList>
            <person name="Shin N.R."/>
            <person name="Okamura Y."/>
            <person name="Kirsch R."/>
            <person name="Pauchet Y."/>
        </authorList>
    </citation>
    <scope>NUCLEOTIDE SEQUENCE [LARGE SCALE GENOMIC DNA]</scope>
    <source>
        <strain evidence="6">EAD_L_NR</strain>
    </source>
</reference>
<dbReference type="GO" id="GO:0006511">
    <property type="term" value="P:ubiquitin-dependent protein catabolic process"/>
    <property type="evidence" value="ECO:0007669"/>
    <property type="project" value="InterPro"/>
</dbReference>
<dbReference type="Pfam" id="PF26557">
    <property type="entry name" value="Cullin_AB"/>
    <property type="match status" value="1"/>
</dbReference>
<sequence>MVNLPSPRKVYIKNFRGASETQVYAENAIRTLEDNLIAILDSKQRGSALQELYRIVENLHNTHRNVLYEKLHDILDQALQQKLDGLLNNTEDLLTITNYLWTEFCKQINIIKNVFLNCDRSANNGNKFNTVQNLSINLFKTIIVLNPTIKKGVTRKILDSIHLERKGDKVDIHLMKSILGMLTELQVYDDIFQVEFLRVSHQFYADEGNVLITTIDVREYLKHTQTRIKEEQERSKNYLNRYTSAAVLEIVYKSLIKDHLIVILDKAFELLFENQIGEELGILYNLVKKVTLGIKSLSDYFIQYILKRGVLIVTRPDNEKTMIQELLDFKDNLDEIVEKCFKNNDIFNGNIRNCFIKFINNKQNRPAQLLAKYIDAKLRCKDLSDEALEKTLSKVMVLFRYIQGKDIFEAFYKKDLAKRLLLGKSTSQDAEDSMIGKLKSECGAAFTSKIEGMFKDIDISQGMNNAFKQHLNHYTSTSPTDLAINVLTSSFWPNYPMYDVNLPAELVNYQMSFQKFYTTNHSGRKLVWQPNLGHCIVKAVFECGNKELQVSLFQTIVLLLFNKSNQLPFNEIQELTNMETEELKRTLISLACGKSRVLVKQPKGNKDAETDDVFSFNGKFSDKLFRVKINQVQLKETVEEEQATEKSVLADRQFQIDAAIVRILKNKKRVNHNELISELFNALDIPAKPYDLKKRIELLIEREYLERDKDDPSYYTYIA</sequence>
<evidence type="ECO:0000259" key="5">
    <source>
        <dbReference type="PROSITE" id="PS50069"/>
    </source>
</evidence>
<organism evidence="6 7">
    <name type="scientific">Exocentrus adspersus</name>
    <dbReference type="NCBI Taxonomy" id="1586481"/>
    <lineage>
        <taxon>Eukaryota</taxon>
        <taxon>Metazoa</taxon>
        <taxon>Ecdysozoa</taxon>
        <taxon>Arthropoda</taxon>
        <taxon>Hexapoda</taxon>
        <taxon>Insecta</taxon>
        <taxon>Pterygota</taxon>
        <taxon>Neoptera</taxon>
        <taxon>Endopterygota</taxon>
        <taxon>Coleoptera</taxon>
        <taxon>Polyphaga</taxon>
        <taxon>Cucujiformia</taxon>
        <taxon>Chrysomeloidea</taxon>
        <taxon>Cerambycidae</taxon>
        <taxon>Lamiinae</taxon>
        <taxon>Acanthocinini</taxon>
        <taxon>Exocentrus</taxon>
    </lineage>
</organism>
<dbReference type="Gene3D" id="1.20.1310.10">
    <property type="entry name" value="Cullin Repeats"/>
    <property type="match status" value="4"/>
</dbReference>
<dbReference type="InterPro" id="IPR045093">
    <property type="entry name" value="Cullin"/>
</dbReference>
<dbReference type="EMBL" id="JANEYG010000015">
    <property type="protein sequence ID" value="KAJ8920287.1"/>
    <property type="molecule type" value="Genomic_DNA"/>
</dbReference>
<proteinExistence type="inferred from homology"/>
<dbReference type="InterPro" id="IPR016159">
    <property type="entry name" value="Cullin_repeat-like_dom_sf"/>
</dbReference>
<accession>A0AAV8W2B4</accession>
<dbReference type="GO" id="GO:0031461">
    <property type="term" value="C:cullin-RING ubiquitin ligase complex"/>
    <property type="evidence" value="ECO:0007669"/>
    <property type="project" value="InterPro"/>
</dbReference>
<dbReference type="SUPFAM" id="SSF75632">
    <property type="entry name" value="Cullin homology domain"/>
    <property type="match status" value="1"/>
</dbReference>
<protein>
    <recommendedName>
        <fullName evidence="5">Cullin family profile domain-containing protein</fullName>
    </recommendedName>
</protein>
<dbReference type="SMART" id="SM00884">
    <property type="entry name" value="Cullin_Nedd8"/>
    <property type="match status" value="1"/>
</dbReference>
<dbReference type="InterPro" id="IPR059120">
    <property type="entry name" value="Cullin-like_AB"/>
</dbReference>
<evidence type="ECO:0000313" key="6">
    <source>
        <dbReference type="EMBL" id="KAJ8920287.1"/>
    </source>
</evidence>
<feature type="domain" description="Cullin family profile" evidence="5">
    <location>
        <begin position="365"/>
        <end position="591"/>
    </location>
</feature>
<comment type="caution">
    <text evidence="6">The sequence shown here is derived from an EMBL/GenBank/DDBJ whole genome shotgun (WGS) entry which is preliminary data.</text>
</comment>
<keyword evidence="7" id="KW-1185">Reference proteome</keyword>
<name>A0AAV8W2B4_9CUCU</name>
<dbReference type="Gene3D" id="1.10.10.10">
    <property type="entry name" value="Winged helix-like DNA-binding domain superfamily/Winged helix DNA-binding domain"/>
    <property type="match status" value="1"/>
</dbReference>
<dbReference type="PROSITE" id="PS01256">
    <property type="entry name" value="CULLIN_1"/>
    <property type="match status" value="1"/>
</dbReference>